<dbReference type="EMBL" id="FLUP01000001">
    <property type="protein sequence ID" value="SBW07962.1"/>
    <property type="molecule type" value="Genomic_DNA"/>
</dbReference>
<dbReference type="RefSeq" id="WP_227119016.1">
    <property type="nucleotide sequence ID" value="NZ_LT598928.1"/>
</dbReference>
<dbReference type="Gene3D" id="3.40.50.2000">
    <property type="entry name" value="Glycogen Phosphorylase B"/>
    <property type="match status" value="1"/>
</dbReference>
<evidence type="ECO:0000259" key="1">
    <source>
        <dbReference type="Pfam" id="PF13524"/>
    </source>
</evidence>
<sequence>MKRLLWIGSPFFSDALSSCGWDAVARHNFEHAAVFGWHDLVRIAGFEPDVLVVADKSRAPYVLGVEDFPCLTVFYSVDSHIHSWQPYYAQAFDVCIASLRDHLPRFAGPYLPADRVWWSPAFAWAQDAPEPQTAKDMDCVFVGTVNANLPCRTAFLEKCRSGLPELQIVTGSYRHLYARARVVLNHCEHGDLNFRVFEALGCGSCLVTPRIGHGLTDIFAEGEHMLCYGADTADSGSIVDAATAAGEAVAQVRYLLENPDVAARMGQAALACIDGGHRAVHRARTFSDKVRALLISDPQCVARRRGRAAAIRKDYLRLPYLHWAEELRSTGLSEAYLAAAKGEFGLTGQE</sequence>
<feature type="domain" description="Spore protein YkvP/CgeB glycosyl transferase-like" evidence="1">
    <location>
        <begin position="170"/>
        <end position="286"/>
    </location>
</feature>
<evidence type="ECO:0000313" key="2">
    <source>
        <dbReference type="EMBL" id="SBW07962.1"/>
    </source>
</evidence>
<gene>
    <name evidence="2" type="ORF">KM92DES2_12403</name>
</gene>
<accession>A0A212K8J3</accession>
<protein>
    <recommendedName>
        <fullName evidence="1">Spore protein YkvP/CgeB glycosyl transferase-like domain-containing protein</fullName>
    </recommendedName>
</protein>
<proteinExistence type="predicted"/>
<dbReference type="SUPFAM" id="SSF53756">
    <property type="entry name" value="UDP-Glycosyltransferase/glycogen phosphorylase"/>
    <property type="match status" value="1"/>
</dbReference>
<dbReference type="Pfam" id="PF13524">
    <property type="entry name" value="Glyco_trans_1_2"/>
    <property type="match status" value="1"/>
</dbReference>
<reference evidence="2" key="1">
    <citation type="submission" date="2016-04" db="EMBL/GenBank/DDBJ databases">
        <authorList>
            <person name="Evans L.H."/>
            <person name="Alamgir A."/>
            <person name="Owens N."/>
            <person name="Weber N.D."/>
            <person name="Virtaneva K."/>
            <person name="Barbian K."/>
            <person name="Babar A."/>
            <person name="Rosenke K."/>
        </authorList>
    </citation>
    <scope>NUCLEOTIDE SEQUENCE</scope>
    <source>
        <strain evidence="2">92-2</strain>
    </source>
</reference>
<dbReference type="InterPro" id="IPR055259">
    <property type="entry name" value="YkvP/CgeB_Glyco_trans-like"/>
</dbReference>
<name>A0A212K8J3_9BACT</name>
<dbReference type="AlphaFoldDB" id="A0A212K8J3"/>
<organism evidence="2">
    <name type="scientific">uncultured Desulfovibrio sp</name>
    <dbReference type="NCBI Taxonomy" id="167968"/>
    <lineage>
        <taxon>Bacteria</taxon>
        <taxon>Pseudomonadati</taxon>
        <taxon>Thermodesulfobacteriota</taxon>
        <taxon>Desulfovibrionia</taxon>
        <taxon>Desulfovibrionales</taxon>
        <taxon>Desulfovibrionaceae</taxon>
        <taxon>Desulfovibrio</taxon>
        <taxon>environmental samples</taxon>
    </lineage>
</organism>